<protein>
    <submittedName>
        <fullName evidence="2">Uncharacterized protein</fullName>
    </submittedName>
</protein>
<feature type="transmembrane region" description="Helical" evidence="1">
    <location>
        <begin position="41"/>
        <end position="61"/>
    </location>
</feature>
<organism evidence="2">
    <name type="scientific">Prymnesium polylepis</name>
    <dbReference type="NCBI Taxonomy" id="72548"/>
    <lineage>
        <taxon>Eukaryota</taxon>
        <taxon>Haptista</taxon>
        <taxon>Haptophyta</taxon>
        <taxon>Prymnesiophyceae</taxon>
        <taxon>Prymnesiales</taxon>
        <taxon>Prymnesiaceae</taxon>
        <taxon>Prymnesium</taxon>
    </lineage>
</organism>
<accession>A0A7S4JCT1</accession>
<dbReference type="AlphaFoldDB" id="A0A7S4JCT1"/>
<reference evidence="2" key="1">
    <citation type="submission" date="2021-01" db="EMBL/GenBank/DDBJ databases">
        <authorList>
            <person name="Corre E."/>
            <person name="Pelletier E."/>
            <person name="Niang G."/>
            <person name="Scheremetjew M."/>
            <person name="Finn R."/>
            <person name="Kale V."/>
            <person name="Holt S."/>
            <person name="Cochrane G."/>
            <person name="Meng A."/>
            <person name="Brown T."/>
            <person name="Cohen L."/>
        </authorList>
    </citation>
    <scope>NUCLEOTIDE SEQUENCE</scope>
    <source>
        <strain evidence="2">UIO037</strain>
    </source>
</reference>
<evidence type="ECO:0000313" key="2">
    <source>
        <dbReference type="EMBL" id="CAE2259567.1"/>
    </source>
</evidence>
<gene>
    <name evidence="2" type="ORF">CPOL0286_LOCUS16232</name>
</gene>
<sequence>MLMSRAWAFALGGQSMRPRARTMMTAPDVEGFMKAMPPDTAPFMAVIAAGIFGKLAIPFIVGDGDAMLEAKFLAAAKHDQIVEQKEKLKELEFEGSRYGGAFTVGK</sequence>
<keyword evidence="1" id="KW-1133">Transmembrane helix</keyword>
<name>A0A7S4JCT1_9EUKA</name>
<proteinExistence type="predicted"/>
<keyword evidence="1" id="KW-0812">Transmembrane</keyword>
<dbReference type="EMBL" id="HBKO01035702">
    <property type="protein sequence ID" value="CAE2259567.1"/>
    <property type="molecule type" value="Transcribed_RNA"/>
</dbReference>
<evidence type="ECO:0000256" key="1">
    <source>
        <dbReference type="SAM" id="Phobius"/>
    </source>
</evidence>
<keyword evidence="1" id="KW-0472">Membrane</keyword>